<keyword evidence="1 3" id="KW-0378">Hydrolase</keyword>
<evidence type="ECO:0000313" key="3">
    <source>
        <dbReference type="EMBL" id="MBP1927408.1"/>
    </source>
</evidence>
<feature type="transmembrane region" description="Helical" evidence="2">
    <location>
        <begin position="6"/>
        <end position="24"/>
    </location>
</feature>
<evidence type="ECO:0000256" key="2">
    <source>
        <dbReference type="SAM" id="Phobius"/>
    </source>
</evidence>
<comment type="function">
    <text evidence="1">Probable aspartic protease that is responsible for the proteolytic cleavage of the RNA polymerase sigma E factor (SigE/spoIIGB) to yield the active peptide in the mother cell during sporulation. Responds to a signal from the forespore that is triggered by the extracellular signal protein SpoIIR.</text>
</comment>
<dbReference type="RefSeq" id="WP_209513115.1">
    <property type="nucleotide sequence ID" value="NZ_JAGGKS010000014.1"/>
</dbReference>
<dbReference type="GO" id="GO:0016787">
    <property type="term" value="F:hydrolase activity"/>
    <property type="evidence" value="ECO:0007669"/>
    <property type="project" value="UniProtKB-KW"/>
</dbReference>
<keyword evidence="2" id="KW-1133">Transmembrane helix</keyword>
<reference evidence="3 4" key="1">
    <citation type="submission" date="2021-03" db="EMBL/GenBank/DDBJ databases">
        <title>Genomic Encyclopedia of Type Strains, Phase IV (KMG-IV): sequencing the most valuable type-strain genomes for metagenomic binning, comparative biology and taxonomic classification.</title>
        <authorList>
            <person name="Goeker M."/>
        </authorList>
    </citation>
    <scope>NUCLEOTIDE SEQUENCE [LARGE SCALE GENOMIC DNA]</scope>
    <source>
        <strain evidence="3 4">DSM 24004</strain>
    </source>
</reference>
<dbReference type="EMBL" id="JAGGKS010000014">
    <property type="protein sequence ID" value="MBP1927408.1"/>
    <property type="molecule type" value="Genomic_DNA"/>
</dbReference>
<keyword evidence="4" id="KW-1185">Reference proteome</keyword>
<dbReference type="PIRSF" id="PIRSF018571">
    <property type="entry name" value="SpoIIGA"/>
    <property type="match status" value="1"/>
</dbReference>
<accession>A0ABS4GI95</accession>
<keyword evidence="1 2" id="KW-0472">Membrane</keyword>
<comment type="subcellular location">
    <subcellularLocation>
        <location evidence="1">Cell membrane</location>
    </subcellularLocation>
</comment>
<feature type="transmembrane region" description="Helical" evidence="2">
    <location>
        <begin position="114"/>
        <end position="133"/>
    </location>
</feature>
<proteinExistence type="inferred from homology"/>
<comment type="caution">
    <text evidence="3">The sequence shown here is derived from an EMBL/GenBank/DDBJ whole genome shotgun (WGS) entry which is preliminary data.</text>
</comment>
<dbReference type="Proteomes" id="UP001519342">
    <property type="component" value="Unassembled WGS sequence"/>
</dbReference>
<feature type="transmembrane region" description="Helical" evidence="2">
    <location>
        <begin position="88"/>
        <end position="108"/>
    </location>
</feature>
<keyword evidence="1" id="KW-0749">Sporulation</keyword>
<keyword evidence="2" id="KW-0812">Transmembrane</keyword>
<evidence type="ECO:0000256" key="1">
    <source>
        <dbReference type="PIRNR" id="PIRNR018571"/>
    </source>
</evidence>
<keyword evidence="1" id="KW-0645">Protease</keyword>
<comment type="similarity">
    <text evidence="1">Belongs to the peptidase U4 family.</text>
</comment>
<organism evidence="3 4">
    <name type="scientific">Sedimentibacter acidaminivorans</name>
    <dbReference type="NCBI Taxonomy" id="913099"/>
    <lineage>
        <taxon>Bacteria</taxon>
        <taxon>Bacillati</taxon>
        <taxon>Bacillota</taxon>
        <taxon>Tissierellia</taxon>
        <taxon>Sedimentibacter</taxon>
    </lineage>
</organism>
<protein>
    <recommendedName>
        <fullName evidence="1">Sporulation sigma-E factor-processing peptidase</fullName>
        <ecNumber evidence="1">3.4.23.-</ecNumber>
    </recommendedName>
    <alternativeName>
        <fullName evidence="1">Membrane-associated aspartic protease</fullName>
    </alternativeName>
    <alternativeName>
        <fullName evidence="1">Stage II sporulation protein GA</fullName>
    </alternativeName>
</protein>
<feature type="transmembrane region" description="Helical" evidence="2">
    <location>
        <begin position="36"/>
        <end position="53"/>
    </location>
</feature>
<dbReference type="EC" id="3.4.23.-" evidence="1"/>
<sequence>MEYYIEYIFAENFLIDFILLYITGNLIKIKIIYKRLILAAIIGAIYVILIAYIRRPFMAYFIVKISVSILMIMVAYDTKGIIKNIKVILCFYIVTLIMVGAVFTLYSITNNRVTVNIIVISIFMVFVLLKLLFYEIKLRKEKNNYIRTVTIEVNEKIKSFRAFIDTGNELIDPMSGKPVIVVNIGILGDVLGEDVNKEILEFYKNEGKNYENLFLEKNYKLKLRVIRYNTISNKDELMICLIPDNITISGNDKNITKADAVIGIYPQKINQKEDYDALLFKKLLDWECELDNECGCY</sequence>
<name>A0ABS4GI95_9FIRM</name>
<evidence type="ECO:0000313" key="4">
    <source>
        <dbReference type="Proteomes" id="UP001519342"/>
    </source>
</evidence>
<keyword evidence="1" id="KW-1003">Cell membrane</keyword>
<dbReference type="Pfam" id="PF03419">
    <property type="entry name" value="Peptidase_U4"/>
    <property type="match status" value="1"/>
</dbReference>
<feature type="transmembrane region" description="Helical" evidence="2">
    <location>
        <begin position="59"/>
        <end position="76"/>
    </location>
</feature>
<dbReference type="InterPro" id="IPR005081">
    <property type="entry name" value="SpoIIGA"/>
</dbReference>
<gene>
    <name evidence="3" type="ORF">J2Z76_003309</name>
</gene>
<keyword evidence="1" id="KW-0064">Aspartyl protease</keyword>